<evidence type="ECO:0000256" key="1">
    <source>
        <dbReference type="SAM" id="Phobius"/>
    </source>
</evidence>
<proteinExistence type="predicted"/>
<dbReference type="Proteomes" id="UP000238322">
    <property type="component" value="Unassembled WGS sequence"/>
</dbReference>
<organism evidence="2 3">
    <name type="scientific">Blastopirellula marina</name>
    <dbReference type="NCBI Taxonomy" id="124"/>
    <lineage>
        <taxon>Bacteria</taxon>
        <taxon>Pseudomonadati</taxon>
        <taxon>Planctomycetota</taxon>
        <taxon>Planctomycetia</taxon>
        <taxon>Pirellulales</taxon>
        <taxon>Pirellulaceae</taxon>
        <taxon>Blastopirellula</taxon>
    </lineage>
</organism>
<dbReference type="EMBL" id="PUHY01000012">
    <property type="protein sequence ID" value="PQO32377.1"/>
    <property type="molecule type" value="Genomic_DNA"/>
</dbReference>
<feature type="transmembrane region" description="Helical" evidence="1">
    <location>
        <begin position="38"/>
        <end position="57"/>
    </location>
</feature>
<comment type="caution">
    <text evidence="2">The sequence shown here is derived from an EMBL/GenBank/DDBJ whole genome shotgun (WGS) entry which is preliminary data.</text>
</comment>
<accession>A0A2S8FJP0</accession>
<dbReference type="OrthoDB" id="291851at2"/>
<reference evidence="2 3" key="1">
    <citation type="submission" date="2018-02" db="EMBL/GenBank/DDBJ databases">
        <title>Comparative genomes isolates from brazilian mangrove.</title>
        <authorList>
            <person name="Araujo J.E."/>
            <person name="Taketani R.G."/>
            <person name="Silva M.C.P."/>
            <person name="Loureco M.V."/>
            <person name="Andreote F.D."/>
        </authorList>
    </citation>
    <scope>NUCLEOTIDE SEQUENCE [LARGE SCALE GENOMIC DNA]</scope>
    <source>
        <strain evidence="2 3">Hex-1 MGV</strain>
    </source>
</reference>
<feature type="transmembrane region" description="Helical" evidence="1">
    <location>
        <begin position="95"/>
        <end position="115"/>
    </location>
</feature>
<protein>
    <submittedName>
        <fullName evidence="2">Uncharacterized protein</fullName>
    </submittedName>
</protein>
<evidence type="ECO:0000313" key="2">
    <source>
        <dbReference type="EMBL" id="PQO32377.1"/>
    </source>
</evidence>
<keyword evidence="1" id="KW-1133">Transmembrane helix</keyword>
<sequence>MTSDFQPNNPFASPRIVDEEPIQAEVIQERRRKKNKELSPASVVFAMLTALSLTPLVPLGLLFLGPAAIIVAVFNFVFSFLLLMKSPNTWWVSNLYYGPMFISFVGGYLFQFNALPPQYQMWGQIGMITNAVLLVLFSLPDSRKYYFGRPA</sequence>
<gene>
    <name evidence="2" type="ORF">C5Y83_19320</name>
</gene>
<feature type="transmembrane region" description="Helical" evidence="1">
    <location>
        <begin position="63"/>
        <end position="83"/>
    </location>
</feature>
<keyword evidence="1" id="KW-0472">Membrane</keyword>
<name>A0A2S8FJP0_9BACT</name>
<dbReference type="AlphaFoldDB" id="A0A2S8FJP0"/>
<dbReference type="RefSeq" id="WP_105331390.1">
    <property type="nucleotide sequence ID" value="NZ_PUHY01000012.1"/>
</dbReference>
<keyword evidence="1" id="KW-0812">Transmembrane</keyword>
<evidence type="ECO:0000313" key="3">
    <source>
        <dbReference type="Proteomes" id="UP000238322"/>
    </source>
</evidence>
<feature type="transmembrane region" description="Helical" evidence="1">
    <location>
        <begin position="121"/>
        <end position="139"/>
    </location>
</feature>